<organism evidence="4 5">
    <name type="scientific">Nitrosopumilus cobalaminigenes</name>
    <dbReference type="NCBI Taxonomy" id="1470066"/>
    <lineage>
        <taxon>Archaea</taxon>
        <taxon>Nitrososphaerota</taxon>
        <taxon>Nitrososphaeria</taxon>
        <taxon>Nitrosopumilales</taxon>
        <taxon>Nitrosopumilaceae</taxon>
        <taxon>Nitrosopumilus</taxon>
    </lineage>
</organism>
<dbReference type="GO" id="GO:0008168">
    <property type="term" value="F:methyltransferase activity"/>
    <property type="evidence" value="ECO:0007669"/>
    <property type="project" value="UniProtKB-KW"/>
</dbReference>
<dbReference type="InterPro" id="IPR002750">
    <property type="entry name" value="CobE/GbiG_C"/>
</dbReference>
<dbReference type="PANTHER" id="PTHR37477">
    <property type="entry name" value="COBALT-PRECORRIN-5A HYDROLASE"/>
    <property type="match status" value="1"/>
</dbReference>
<dbReference type="InterPro" id="IPR036518">
    <property type="entry name" value="CobE/GbiG_C_sf"/>
</dbReference>
<dbReference type="PANTHER" id="PTHR37477:SF1">
    <property type="entry name" value="COBALT-PRECORRIN-5A HYDROLASE"/>
    <property type="match status" value="1"/>
</dbReference>
<dbReference type="InterPro" id="IPR021745">
    <property type="entry name" value="CbiG_mid"/>
</dbReference>
<dbReference type="InterPro" id="IPR038029">
    <property type="entry name" value="GbiG_N_sf"/>
</dbReference>
<dbReference type="SUPFAM" id="SSF159664">
    <property type="entry name" value="CobE/GbiG C-terminal domain-like"/>
    <property type="match status" value="1"/>
</dbReference>
<dbReference type="GO" id="GO:0032259">
    <property type="term" value="P:methylation"/>
    <property type="evidence" value="ECO:0007669"/>
    <property type="project" value="UniProtKB-KW"/>
</dbReference>
<dbReference type="OrthoDB" id="4722at2157"/>
<keyword evidence="4" id="KW-0489">Methyltransferase</keyword>
<protein>
    <submittedName>
        <fullName evidence="4">Precorrin-3B C(17)-methyltransferase</fullName>
    </submittedName>
</protein>
<dbReference type="KEGG" id="ncl:C5F47_00470"/>
<dbReference type="Proteomes" id="UP000509771">
    <property type="component" value="Chromosome"/>
</dbReference>
<evidence type="ECO:0000313" key="5">
    <source>
        <dbReference type="Proteomes" id="UP000509771"/>
    </source>
</evidence>
<dbReference type="InterPro" id="IPR021744">
    <property type="entry name" value="CbiG_N"/>
</dbReference>
<gene>
    <name evidence="4" type="ORF">C5F47_00470</name>
</gene>
<evidence type="ECO:0000259" key="2">
    <source>
        <dbReference type="Pfam" id="PF11760"/>
    </source>
</evidence>
<reference evidence="4 5" key="1">
    <citation type="submission" date="2018-02" db="EMBL/GenBank/DDBJ databases">
        <title>Complete genome of Nitrosopumilus cobalaminigenes HCA1.</title>
        <authorList>
            <person name="Qin W."/>
            <person name="Zheng Y."/>
            <person name="Stahl D.A."/>
        </authorList>
    </citation>
    <scope>NUCLEOTIDE SEQUENCE [LARGE SCALE GENOMIC DNA]</scope>
    <source>
        <strain evidence="4 5">HCA1</strain>
    </source>
</reference>
<evidence type="ECO:0000313" key="4">
    <source>
        <dbReference type="EMBL" id="QLH02167.1"/>
    </source>
</evidence>
<dbReference type="Pfam" id="PF11761">
    <property type="entry name" value="CbiG_mid"/>
    <property type="match status" value="1"/>
</dbReference>
<dbReference type="GO" id="GO:0009236">
    <property type="term" value="P:cobalamin biosynthetic process"/>
    <property type="evidence" value="ECO:0007669"/>
    <property type="project" value="InterPro"/>
</dbReference>
<feature type="domain" description="CobE/GbiG C-terminal" evidence="1">
    <location>
        <begin position="229"/>
        <end position="346"/>
    </location>
</feature>
<dbReference type="SUPFAM" id="SSF159672">
    <property type="entry name" value="CbiG N-terminal domain-like"/>
    <property type="match status" value="1"/>
</dbReference>
<dbReference type="EMBL" id="CP026993">
    <property type="protein sequence ID" value="QLH02167.1"/>
    <property type="molecule type" value="Genomic_DNA"/>
</dbReference>
<dbReference type="GeneID" id="56058437"/>
<accession>A0A7D5M169</accession>
<name>A0A7D5M169_9ARCH</name>
<feature type="domain" description="Cobalamin synthesis G N-terminal" evidence="2">
    <location>
        <begin position="54"/>
        <end position="132"/>
    </location>
</feature>
<dbReference type="Pfam" id="PF01890">
    <property type="entry name" value="CbiG_C"/>
    <property type="match status" value="1"/>
</dbReference>
<proteinExistence type="predicted"/>
<keyword evidence="4" id="KW-0808">Transferase</keyword>
<evidence type="ECO:0000259" key="3">
    <source>
        <dbReference type="Pfam" id="PF11761"/>
    </source>
</evidence>
<feature type="domain" description="Cobalamin biosynthesis central region" evidence="3">
    <location>
        <begin position="137"/>
        <end position="226"/>
    </location>
</feature>
<dbReference type="Gene3D" id="3.30.420.180">
    <property type="entry name" value="CobE/GbiG C-terminal domain"/>
    <property type="match status" value="1"/>
</dbReference>
<dbReference type="AlphaFoldDB" id="A0A7D5M169"/>
<sequence>MEKTSVLAITKNGVKIGENLKKLFPDWSVFAPSKLTTEVTGITWYSEPTTEKIVELFKNNNALICIFSLGAVIRLIAPYLKDKKTDPAVIVIDDKTNFVISVLSGHIGGANELTEEIAEKLGALSVITTAADVNKTIAVDLVGREFNWKIDDDSTVTKISAHMVNEEPIGVFQEAGNRNWYKKLPKNVIIYEKMDDLKKSNSKANLIISDKLIEDEIINESVIYRPPSLVIGIGLHWDTTKETIREGIEFCLEKFKLSSKSIAKLVSIKKPEDVQGLIDLGKEMRIPVEYVNREDLAEISAPNPSETVKAFEGTASVSEAAAIKVSEGQLIVEKQKFPPNLTIAIARIMN</sequence>
<dbReference type="Pfam" id="PF11760">
    <property type="entry name" value="CbiG_N"/>
    <property type="match status" value="1"/>
</dbReference>
<evidence type="ECO:0000259" key="1">
    <source>
        <dbReference type="Pfam" id="PF01890"/>
    </source>
</evidence>
<keyword evidence="5" id="KW-1185">Reference proteome</keyword>
<dbReference type="RefSeq" id="WP_179360968.1">
    <property type="nucleotide sequence ID" value="NZ_CP026993.1"/>
</dbReference>
<dbReference type="Gene3D" id="3.40.50.11220">
    <property type="match status" value="1"/>
</dbReference>
<dbReference type="InterPro" id="IPR052553">
    <property type="entry name" value="CbiG_hydrolase"/>
</dbReference>